<dbReference type="RefSeq" id="WP_157515765.1">
    <property type="nucleotide sequence ID" value="NZ_CAWRCI010000088.1"/>
</dbReference>
<dbReference type="EMBL" id="FIZY01000088">
    <property type="protein sequence ID" value="CZF86852.1"/>
    <property type="molecule type" value="Genomic_DNA"/>
</dbReference>
<dbReference type="Proteomes" id="UP000073601">
    <property type="component" value="Unassembled WGS sequence"/>
</dbReference>
<name>A0A128FJ80_9GAMM</name>
<evidence type="ECO:0000313" key="1">
    <source>
        <dbReference type="EMBL" id="CZF86852.1"/>
    </source>
</evidence>
<keyword evidence="2" id="KW-1185">Reference proteome</keyword>
<sequence>MTVNKEQEAAQQEALAALLKTLSAELRFSGMDENDKLQKRIDTLVVLLQSNKITKGK</sequence>
<evidence type="ECO:0000313" key="2">
    <source>
        <dbReference type="Proteomes" id="UP000073601"/>
    </source>
</evidence>
<organism evidence="1 2">
    <name type="scientific">Grimontia marina</name>
    <dbReference type="NCBI Taxonomy" id="646534"/>
    <lineage>
        <taxon>Bacteria</taxon>
        <taxon>Pseudomonadati</taxon>
        <taxon>Pseudomonadota</taxon>
        <taxon>Gammaproteobacteria</taxon>
        <taxon>Vibrionales</taxon>
        <taxon>Vibrionaceae</taxon>
        <taxon>Grimontia</taxon>
    </lineage>
</organism>
<accession>A0A128FJ80</accession>
<proteinExistence type="predicted"/>
<dbReference type="AlphaFoldDB" id="A0A128FJ80"/>
<reference evidence="2" key="1">
    <citation type="submission" date="2016-02" db="EMBL/GenBank/DDBJ databases">
        <authorList>
            <person name="Rodrigo-Torres Lidia"/>
            <person name="Arahal R.David."/>
        </authorList>
    </citation>
    <scope>NUCLEOTIDE SEQUENCE [LARGE SCALE GENOMIC DNA]</scope>
    <source>
        <strain evidence="2">CECT 8713</strain>
    </source>
</reference>
<gene>
    <name evidence="1" type="ORF">GMA8713_04891</name>
</gene>
<protein>
    <submittedName>
        <fullName evidence="1">Uncharacterized protein</fullName>
    </submittedName>
</protein>